<dbReference type="PROSITE" id="PS50994">
    <property type="entry name" value="INTEGRASE"/>
    <property type="match status" value="1"/>
</dbReference>
<dbReference type="InterPro" id="IPR036397">
    <property type="entry name" value="RNaseH_sf"/>
</dbReference>
<dbReference type="Proteomes" id="UP000550260">
    <property type="component" value="Unassembled WGS sequence"/>
</dbReference>
<organism evidence="7 8">
    <name type="scientific">Amycolatopsis echigonensis</name>
    <dbReference type="NCBI Taxonomy" id="2576905"/>
    <lineage>
        <taxon>Bacteria</taxon>
        <taxon>Bacillati</taxon>
        <taxon>Actinomycetota</taxon>
        <taxon>Actinomycetes</taxon>
        <taxon>Pseudonocardiales</taxon>
        <taxon>Pseudonocardiaceae</taxon>
        <taxon>Amycolatopsis</taxon>
    </lineage>
</organism>
<dbReference type="Gene3D" id="1.10.10.60">
    <property type="entry name" value="Homeodomain-like"/>
    <property type="match status" value="1"/>
</dbReference>
<accession>A0A8E1WAF3</accession>
<dbReference type="GO" id="GO:0006310">
    <property type="term" value="P:DNA recombination"/>
    <property type="evidence" value="ECO:0007669"/>
    <property type="project" value="UniProtKB-KW"/>
</dbReference>
<evidence type="ECO:0000256" key="1">
    <source>
        <dbReference type="ARBA" id="ARBA00009277"/>
    </source>
</evidence>
<feature type="domain" description="Integrase catalytic" evidence="6">
    <location>
        <begin position="120"/>
        <end position="293"/>
    </location>
</feature>
<dbReference type="SUPFAM" id="SSF53098">
    <property type="entry name" value="Ribonuclease H-like"/>
    <property type="match status" value="1"/>
</dbReference>
<proteinExistence type="inferred from homology"/>
<keyword evidence="2" id="KW-0815">Transposition</keyword>
<dbReference type="InterPro" id="IPR001584">
    <property type="entry name" value="Integrase_cat-core"/>
</dbReference>
<evidence type="ECO:0000256" key="2">
    <source>
        <dbReference type="ARBA" id="ARBA00022578"/>
    </source>
</evidence>
<evidence type="ECO:0000256" key="4">
    <source>
        <dbReference type="ARBA" id="ARBA00023172"/>
    </source>
</evidence>
<dbReference type="EMBL" id="JACJHR010000205">
    <property type="protein sequence ID" value="MBB2506488.1"/>
    <property type="molecule type" value="Genomic_DNA"/>
</dbReference>
<dbReference type="GO" id="GO:0003677">
    <property type="term" value="F:DNA binding"/>
    <property type="evidence" value="ECO:0007669"/>
    <property type="project" value="UniProtKB-KW"/>
</dbReference>
<dbReference type="InterPro" id="IPR017894">
    <property type="entry name" value="HTH_IS21_transposase_type"/>
</dbReference>
<evidence type="ECO:0000259" key="6">
    <source>
        <dbReference type="PROSITE" id="PS50994"/>
    </source>
</evidence>
<dbReference type="SUPFAM" id="SSF46689">
    <property type="entry name" value="Homeodomain-like"/>
    <property type="match status" value="1"/>
</dbReference>
<dbReference type="NCBIfam" id="NF033546">
    <property type="entry name" value="transpos_IS21"/>
    <property type="match status" value="1"/>
</dbReference>
<evidence type="ECO:0000256" key="3">
    <source>
        <dbReference type="ARBA" id="ARBA00023125"/>
    </source>
</evidence>
<dbReference type="AlphaFoldDB" id="A0A8E1WAF3"/>
<dbReference type="Pfam" id="PF22483">
    <property type="entry name" value="Mu-transpos_C_2"/>
    <property type="match status" value="1"/>
</dbReference>
<dbReference type="InterPro" id="IPR054353">
    <property type="entry name" value="IstA-like_C"/>
</dbReference>
<dbReference type="PANTHER" id="PTHR35004">
    <property type="entry name" value="TRANSPOSASE RV3428C-RELATED"/>
    <property type="match status" value="1"/>
</dbReference>
<keyword evidence="3" id="KW-0238">DNA-binding</keyword>
<dbReference type="Gene3D" id="3.30.420.10">
    <property type="entry name" value="Ribonuclease H-like superfamily/Ribonuclease H"/>
    <property type="match status" value="1"/>
</dbReference>
<sequence length="451" mass="49014">MLSLEEDVEAQALRDQGWSISAIARHLGRDRKTIRRYLSGEQEPGKRKPAGPDPFDPFVAYCRTRLADDPHLWASTLLDELAELGYRGGYSTFTRALRRHQLRPHCEPCQVARGRDVAIIAHPPGDETQFDWVELPNPPADWGVGRHAHLLVGALAYSGRWRGVLTEAEDFPHLIEALDAVVRKLGGTTHDWRFDRMATVCYPSTGRLTAAFAQAAKHYGVRSVVCPPRRGNRKGVVEKANHSAAQRWWRTVADDATIAEAQAGLDRLAVKLDDRRRVRDGEPTTVAALAAEEALRPPPLVAFPAEFDVTRIVTPQALVSFRGNHYSVPPGLGGAAVQVRHRLGADELRIVTAGGATVALHHRALDGAGRLIRDDGHVAALEKAALGAFTTDRPCTHKTRRPPSAAALAEAARLRGLPATGPAAHVVIDLSAYAATAAKLDSAPTKESRKG</sequence>
<dbReference type="InterPro" id="IPR012337">
    <property type="entry name" value="RNaseH-like_sf"/>
</dbReference>
<dbReference type="PROSITE" id="PS50531">
    <property type="entry name" value="HTH_IS21"/>
    <property type="match status" value="1"/>
</dbReference>
<dbReference type="Pfam" id="PF13936">
    <property type="entry name" value="HTH_38"/>
    <property type="match status" value="1"/>
</dbReference>
<keyword evidence="4" id="KW-0233">DNA recombination</keyword>
<dbReference type="InterPro" id="IPR025246">
    <property type="entry name" value="IS30-like_HTH"/>
</dbReference>
<evidence type="ECO:0000259" key="5">
    <source>
        <dbReference type="PROSITE" id="PS50531"/>
    </source>
</evidence>
<evidence type="ECO:0000313" key="7">
    <source>
        <dbReference type="EMBL" id="MBB2506488.1"/>
    </source>
</evidence>
<dbReference type="RefSeq" id="WP_183127992.1">
    <property type="nucleotide sequence ID" value="NZ_JACJHR010000205.1"/>
</dbReference>
<dbReference type="GO" id="GO:0032196">
    <property type="term" value="P:transposition"/>
    <property type="evidence" value="ECO:0007669"/>
    <property type="project" value="UniProtKB-KW"/>
</dbReference>
<name>A0A8E1WAF3_9PSEU</name>
<comment type="caution">
    <text evidence="7">The sequence shown here is derived from an EMBL/GenBank/DDBJ whole genome shotgun (WGS) entry which is preliminary data.</text>
</comment>
<evidence type="ECO:0000313" key="8">
    <source>
        <dbReference type="Proteomes" id="UP000550260"/>
    </source>
</evidence>
<dbReference type="InterPro" id="IPR009057">
    <property type="entry name" value="Homeodomain-like_sf"/>
</dbReference>
<dbReference type="PANTHER" id="PTHR35004:SF7">
    <property type="entry name" value="INTEGRASE PROTEIN"/>
    <property type="match status" value="1"/>
</dbReference>
<dbReference type="GO" id="GO:0015074">
    <property type="term" value="P:DNA integration"/>
    <property type="evidence" value="ECO:0007669"/>
    <property type="project" value="InterPro"/>
</dbReference>
<protein>
    <submittedName>
        <fullName evidence="7">IS21 family transposase</fullName>
    </submittedName>
</protein>
<reference evidence="7 8" key="1">
    <citation type="submission" date="2020-08" db="EMBL/GenBank/DDBJ databases">
        <title>Amycolatopsis echigonensis JCM 21831.</title>
        <authorList>
            <person name="Tedsree N."/>
            <person name="Kuncharoen N."/>
            <person name="Likhitwitayawuid K."/>
            <person name="Tanasupawat S."/>
        </authorList>
    </citation>
    <scope>NUCLEOTIDE SEQUENCE [LARGE SCALE GENOMIC DNA]</scope>
    <source>
        <strain evidence="7 8">JCM 21831</strain>
    </source>
</reference>
<comment type="similarity">
    <text evidence="1">Belongs to the transposase IS21/IS408/IS1162 family.</text>
</comment>
<feature type="domain" description="HTH IS21-type" evidence="5">
    <location>
        <begin position="5"/>
        <end position="66"/>
    </location>
</feature>
<gene>
    <name evidence="7" type="ORF">H5411_46240</name>
</gene>